<evidence type="ECO:0000256" key="1">
    <source>
        <dbReference type="ARBA" id="ARBA00022801"/>
    </source>
</evidence>
<dbReference type="GO" id="GO:0016231">
    <property type="term" value="F:beta-N-acetylglucosaminidase activity"/>
    <property type="evidence" value="ECO:0007669"/>
    <property type="project" value="TreeGrafter"/>
</dbReference>
<dbReference type="InterPro" id="IPR011496">
    <property type="entry name" value="O-GlcNAcase_cat"/>
</dbReference>
<name>A0A368GAR2_ANCCA</name>
<dbReference type="EMBL" id="JOJR01000234">
    <property type="protein sequence ID" value="RCN41496.1"/>
    <property type="molecule type" value="Genomic_DNA"/>
</dbReference>
<organism evidence="5 6">
    <name type="scientific">Ancylostoma caninum</name>
    <name type="common">Dog hookworm</name>
    <dbReference type="NCBI Taxonomy" id="29170"/>
    <lineage>
        <taxon>Eukaryota</taxon>
        <taxon>Metazoa</taxon>
        <taxon>Ecdysozoa</taxon>
        <taxon>Nematoda</taxon>
        <taxon>Chromadorea</taxon>
        <taxon>Rhabditida</taxon>
        <taxon>Rhabditina</taxon>
        <taxon>Rhabditomorpha</taxon>
        <taxon>Strongyloidea</taxon>
        <taxon>Ancylostomatidae</taxon>
        <taxon>Ancylostomatinae</taxon>
        <taxon>Ancylostoma</taxon>
    </lineage>
</organism>
<keyword evidence="1" id="KW-0378">Hydrolase</keyword>
<evidence type="ECO:0000256" key="2">
    <source>
        <dbReference type="ARBA" id="ARBA00023295"/>
    </source>
</evidence>
<dbReference type="Gene3D" id="3.20.20.80">
    <property type="entry name" value="Glycosidases"/>
    <property type="match status" value="1"/>
</dbReference>
<sequence length="190" mass="21474">MGLSFCLCLLVTEYCESRAVPCLEESEYLLTLGKDLVKDVHILWTGPRVISRHITVEHARSVAKVIGRKPLIWDNLHANDYDQKRVFMGDFSGRPVALKKEIAGLLMNPSCKYELNFVPFHTYADWNASDEDAPFIDLANDEEDGSTIDGSPRVARIYHPLRSLKKAIKLWVDEFNCASNRTVPPSVTAH</sequence>
<proteinExistence type="predicted"/>
<evidence type="ECO:0000313" key="6">
    <source>
        <dbReference type="Proteomes" id="UP000252519"/>
    </source>
</evidence>
<dbReference type="AlphaFoldDB" id="A0A368GAR2"/>
<dbReference type="STRING" id="29170.A0A368GAR2"/>
<feature type="signal peptide" evidence="3">
    <location>
        <begin position="1"/>
        <end position="17"/>
    </location>
</feature>
<reference evidence="5 6" key="1">
    <citation type="submission" date="2014-10" db="EMBL/GenBank/DDBJ databases">
        <title>Draft genome of the hookworm Ancylostoma caninum.</title>
        <authorList>
            <person name="Mitreva M."/>
        </authorList>
    </citation>
    <scope>NUCLEOTIDE SEQUENCE [LARGE SCALE GENOMIC DNA]</scope>
    <source>
        <strain evidence="5 6">Baltimore</strain>
    </source>
</reference>
<dbReference type="OrthoDB" id="9975416at2759"/>
<dbReference type="PANTHER" id="PTHR13170">
    <property type="entry name" value="O-GLCNACASE"/>
    <property type="match status" value="1"/>
</dbReference>
<keyword evidence="6" id="KW-1185">Reference proteome</keyword>
<evidence type="ECO:0000259" key="4">
    <source>
        <dbReference type="PROSITE" id="PS52009"/>
    </source>
</evidence>
<dbReference type="InterPro" id="IPR051822">
    <property type="entry name" value="Glycosyl_Hydrolase_84"/>
</dbReference>
<dbReference type="InterPro" id="IPR017853">
    <property type="entry name" value="GH"/>
</dbReference>
<gene>
    <name evidence="5" type="ORF">ANCCAN_12534</name>
</gene>
<feature type="domain" description="GH84" evidence="4">
    <location>
        <begin position="1"/>
        <end position="131"/>
    </location>
</feature>
<dbReference type="Pfam" id="PF07555">
    <property type="entry name" value="NAGidase"/>
    <property type="match status" value="1"/>
</dbReference>
<keyword evidence="3" id="KW-0732">Signal</keyword>
<dbReference type="SUPFAM" id="SSF51445">
    <property type="entry name" value="(Trans)glycosidases"/>
    <property type="match status" value="1"/>
</dbReference>
<dbReference type="Proteomes" id="UP000252519">
    <property type="component" value="Unassembled WGS sequence"/>
</dbReference>
<dbReference type="PANTHER" id="PTHR13170:SF16">
    <property type="entry name" value="PROTEIN O-GLCNACASE"/>
    <property type="match status" value="1"/>
</dbReference>
<protein>
    <submittedName>
        <fullName evidence="5">Hyaluronoglucosaminidase</fullName>
    </submittedName>
</protein>
<accession>A0A368GAR2</accession>
<dbReference type="GO" id="GO:0009100">
    <property type="term" value="P:glycoprotein metabolic process"/>
    <property type="evidence" value="ECO:0007669"/>
    <property type="project" value="TreeGrafter"/>
</dbReference>
<feature type="chain" id="PRO_5017034569" evidence="3">
    <location>
        <begin position="18"/>
        <end position="190"/>
    </location>
</feature>
<keyword evidence="2" id="KW-0326">Glycosidase</keyword>
<evidence type="ECO:0000313" key="5">
    <source>
        <dbReference type="EMBL" id="RCN41496.1"/>
    </source>
</evidence>
<evidence type="ECO:0000256" key="3">
    <source>
        <dbReference type="SAM" id="SignalP"/>
    </source>
</evidence>
<dbReference type="PROSITE" id="PS52009">
    <property type="entry name" value="GH84"/>
    <property type="match status" value="1"/>
</dbReference>
<comment type="caution">
    <text evidence="5">The sequence shown here is derived from an EMBL/GenBank/DDBJ whole genome shotgun (WGS) entry which is preliminary data.</text>
</comment>